<dbReference type="EMBL" id="UYWX01020298">
    <property type="protein sequence ID" value="VDM30488.1"/>
    <property type="molecule type" value="Genomic_DNA"/>
</dbReference>
<sequence length="302" mass="33534">MSRLLSKNPDLVNWRDYVTGTALHFAAQVNDMSLVRLLAGTFKANVDVRNHGLTPLHMAAIGASEEVAFALMSQFNAKATVRDYSGRLPFSYVPDTEAGTRLRIKKLVLEMPPVPTTLSSQPASPGTPRPPLPTAATSPSSPIPHDRSRSNQNKRTSLLFCSMRKTSKSRRDQRSSPMCSAGLNNDEELVTRDDLPPTSPTQIGGFTSLRKHKARARPMLPQVEASNFTSEVYSTIRRRKSERGKNYNPMDPMYQQTSFGKTPPTRHSRTIYLGENPDETSPKADFNPQTPQNQPLTQESPI</sequence>
<reference evidence="8" key="1">
    <citation type="submission" date="2017-02" db="UniProtKB">
        <authorList>
            <consortium name="WormBaseParasite"/>
        </authorList>
    </citation>
    <scope>IDENTIFICATION</scope>
</reference>
<accession>A0A0R3WZS4</accession>
<proteinExistence type="inferred from homology"/>
<reference evidence="6 7" key="2">
    <citation type="submission" date="2018-11" db="EMBL/GenBank/DDBJ databases">
        <authorList>
            <consortium name="Pathogen Informatics"/>
        </authorList>
    </citation>
    <scope>NUCLEOTIDE SEQUENCE [LARGE SCALE GENOMIC DNA]</scope>
</reference>
<protein>
    <submittedName>
        <fullName evidence="8">ANK_REP_REGION domain-containing protein</fullName>
    </submittedName>
</protein>
<organism evidence="8">
    <name type="scientific">Hydatigena taeniaeformis</name>
    <name type="common">Feline tapeworm</name>
    <name type="synonym">Taenia taeniaeformis</name>
    <dbReference type="NCBI Taxonomy" id="6205"/>
    <lineage>
        <taxon>Eukaryota</taxon>
        <taxon>Metazoa</taxon>
        <taxon>Spiralia</taxon>
        <taxon>Lophotrochozoa</taxon>
        <taxon>Platyhelminthes</taxon>
        <taxon>Cestoda</taxon>
        <taxon>Eucestoda</taxon>
        <taxon>Cyclophyllidea</taxon>
        <taxon>Taeniidae</taxon>
        <taxon>Hydatigera</taxon>
    </lineage>
</organism>
<evidence type="ECO:0000256" key="3">
    <source>
        <dbReference type="ARBA" id="ARBA00038122"/>
    </source>
</evidence>
<feature type="region of interest" description="Disordered" evidence="5">
    <location>
        <begin position="114"/>
        <end position="206"/>
    </location>
</feature>
<evidence type="ECO:0000256" key="5">
    <source>
        <dbReference type="SAM" id="MobiDB-lite"/>
    </source>
</evidence>
<keyword evidence="2 4" id="KW-0040">ANK repeat</keyword>
<name>A0A0R3WZS4_HYDTA</name>
<dbReference type="PANTHER" id="PTHR14491">
    <property type="entry name" value="SOSONDOWAH, ISOFORM G"/>
    <property type="match status" value="1"/>
</dbReference>
<gene>
    <name evidence="6" type="ORF">TTAC_LOCUS6301</name>
</gene>
<keyword evidence="1" id="KW-0677">Repeat</keyword>
<evidence type="ECO:0000313" key="7">
    <source>
        <dbReference type="Proteomes" id="UP000274429"/>
    </source>
</evidence>
<dbReference type="Proteomes" id="UP000274429">
    <property type="component" value="Unassembled WGS sequence"/>
</dbReference>
<comment type="similarity">
    <text evidence="3">Belongs to the SOWAH family.</text>
</comment>
<evidence type="ECO:0000313" key="6">
    <source>
        <dbReference type="EMBL" id="VDM30488.1"/>
    </source>
</evidence>
<evidence type="ECO:0000256" key="1">
    <source>
        <dbReference type="ARBA" id="ARBA00022737"/>
    </source>
</evidence>
<dbReference type="OrthoDB" id="60433at2759"/>
<evidence type="ECO:0000256" key="4">
    <source>
        <dbReference type="PROSITE-ProRule" id="PRU00023"/>
    </source>
</evidence>
<dbReference type="AlphaFoldDB" id="A0A0R3WZS4"/>
<evidence type="ECO:0000256" key="2">
    <source>
        <dbReference type="ARBA" id="ARBA00023043"/>
    </source>
</evidence>
<feature type="region of interest" description="Disordered" evidence="5">
    <location>
        <begin position="239"/>
        <end position="302"/>
    </location>
</feature>
<dbReference type="InterPro" id="IPR002110">
    <property type="entry name" value="Ankyrin_rpt"/>
</dbReference>
<dbReference type="InterPro" id="IPR036770">
    <property type="entry name" value="Ankyrin_rpt-contain_sf"/>
</dbReference>
<dbReference type="STRING" id="6205.A0A0R3WZS4"/>
<dbReference type="WBParaSite" id="TTAC_0000631601-mRNA-1">
    <property type="protein sequence ID" value="TTAC_0000631601-mRNA-1"/>
    <property type="gene ID" value="TTAC_0000631601"/>
</dbReference>
<dbReference type="Pfam" id="PF12796">
    <property type="entry name" value="Ank_2"/>
    <property type="match status" value="1"/>
</dbReference>
<keyword evidence="7" id="KW-1185">Reference proteome</keyword>
<feature type="repeat" description="ANK" evidence="4">
    <location>
        <begin position="51"/>
        <end position="84"/>
    </location>
</feature>
<dbReference type="SUPFAM" id="SSF48403">
    <property type="entry name" value="Ankyrin repeat"/>
    <property type="match status" value="1"/>
</dbReference>
<dbReference type="PANTHER" id="PTHR14491:SF7">
    <property type="entry name" value="SOSONDOWAH, ISOFORM G"/>
    <property type="match status" value="1"/>
</dbReference>
<dbReference type="PROSITE" id="PS50088">
    <property type="entry name" value="ANK_REPEAT"/>
    <property type="match status" value="1"/>
</dbReference>
<evidence type="ECO:0000313" key="8">
    <source>
        <dbReference type="WBParaSite" id="TTAC_0000631601-mRNA-1"/>
    </source>
</evidence>
<dbReference type="Gene3D" id="1.25.40.20">
    <property type="entry name" value="Ankyrin repeat-containing domain"/>
    <property type="match status" value="1"/>
</dbReference>
<feature type="compositionally biased region" description="Low complexity" evidence="5">
    <location>
        <begin position="287"/>
        <end position="302"/>
    </location>
</feature>